<dbReference type="EMBL" id="MWML01000024">
    <property type="protein sequence ID" value="TCG08820.1"/>
    <property type="molecule type" value="Genomic_DNA"/>
</dbReference>
<comment type="subcellular location">
    <subcellularLocation>
        <location evidence="1">Membrane</location>
        <topology evidence="1">Multi-pass membrane protein</topology>
    </subcellularLocation>
</comment>
<gene>
    <name evidence="9" type="ORF">BZM27_09195</name>
</gene>
<feature type="region of interest" description="Disordered" evidence="6">
    <location>
        <begin position="30"/>
        <end position="53"/>
    </location>
</feature>
<sequence>MAAARCACHAGPNRLPAVTTAVAGSTILDTTAGGHRPPRRSSQQHNASFFVDRQPPSTGRFQLRCSLSRRCAGTRTGAADPAALLGDPRRRAGHHARVLDSAIANVALPTIARNLRVERREFDLGSERVSASVTISLLPLSSLGDRIGYRRVYMGGLVLFTIASLGCALATSLPTLALARVIQGFGAAGIMSVNTALVRMI</sequence>
<keyword evidence="5 7" id="KW-0472">Membrane</keyword>
<evidence type="ECO:0000256" key="7">
    <source>
        <dbReference type="SAM" id="Phobius"/>
    </source>
</evidence>
<comment type="caution">
    <text evidence="9">The sequence shown here is derived from an EMBL/GenBank/DDBJ whole genome shotgun (WGS) entry which is preliminary data.</text>
</comment>
<keyword evidence="10" id="KW-1185">Reference proteome</keyword>
<evidence type="ECO:0000256" key="4">
    <source>
        <dbReference type="ARBA" id="ARBA00022989"/>
    </source>
</evidence>
<accession>A0A4R0XL17</accession>
<dbReference type="InterPro" id="IPR011701">
    <property type="entry name" value="MFS"/>
</dbReference>
<protein>
    <recommendedName>
        <fullName evidence="8">Major facilitator superfamily (MFS) profile domain-containing protein</fullName>
    </recommendedName>
</protein>
<feature type="transmembrane region" description="Helical" evidence="7">
    <location>
        <begin position="152"/>
        <end position="171"/>
    </location>
</feature>
<dbReference type="SUPFAM" id="SSF103473">
    <property type="entry name" value="MFS general substrate transporter"/>
    <property type="match status" value="1"/>
</dbReference>
<evidence type="ECO:0000313" key="9">
    <source>
        <dbReference type="EMBL" id="TCG08820.1"/>
    </source>
</evidence>
<dbReference type="Proteomes" id="UP000294200">
    <property type="component" value="Unassembled WGS sequence"/>
</dbReference>
<dbReference type="InterPro" id="IPR020846">
    <property type="entry name" value="MFS_dom"/>
</dbReference>
<evidence type="ECO:0000313" key="10">
    <source>
        <dbReference type="Proteomes" id="UP000294200"/>
    </source>
</evidence>
<keyword evidence="2" id="KW-0813">Transport</keyword>
<dbReference type="PANTHER" id="PTHR42718:SF9">
    <property type="entry name" value="MAJOR FACILITATOR SUPERFAMILY MULTIDRUG TRANSPORTER MFSC"/>
    <property type="match status" value="1"/>
</dbReference>
<dbReference type="GO" id="GO:0022857">
    <property type="term" value="F:transmembrane transporter activity"/>
    <property type="evidence" value="ECO:0007669"/>
    <property type="project" value="InterPro"/>
</dbReference>
<keyword evidence="3 7" id="KW-0812">Transmembrane</keyword>
<evidence type="ECO:0000256" key="5">
    <source>
        <dbReference type="ARBA" id="ARBA00023136"/>
    </source>
</evidence>
<dbReference type="InterPro" id="IPR036259">
    <property type="entry name" value="MFS_trans_sf"/>
</dbReference>
<dbReference type="AlphaFoldDB" id="A0A4R0XL17"/>
<keyword evidence="4 7" id="KW-1133">Transmembrane helix</keyword>
<name>A0A4R0XL17_9BURK</name>
<feature type="transmembrane region" description="Helical" evidence="7">
    <location>
        <begin position="177"/>
        <end position="198"/>
    </location>
</feature>
<dbReference type="PANTHER" id="PTHR42718">
    <property type="entry name" value="MAJOR FACILITATOR SUPERFAMILY MULTIDRUG TRANSPORTER MFSC"/>
    <property type="match status" value="1"/>
</dbReference>
<evidence type="ECO:0000256" key="6">
    <source>
        <dbReference type="SAM" id="MobiDB-lite"/>
    </source>
</evidence>
<evidence type="ECO:0000256" key="2">
    <source>
        <dbReference type="ARBA" id="ARBA00022448"/>
    </source>
</evidence>
<organism evidence="9 10">
    <name type="scientific">Paraburkholderia steynii</name>
    <dbReference type="NCBI Taxonomy" id="1245441"/>
    <lineage>
        <taxon>Bacteria</taxon>
        <taxon>Pseudomonadati</taxon>
        <taxon>Pseudomonadota</taxon>
        <taxon>Betaproteobacteria</taxon>
        <taxon>Burkholderiales</taxon>
        <taxon>Burkholderiaceae</taxon>
        <taxon>Paraburkholderia</taxon>
    </lineage>
</organism>
<evidence type="ECO:0000256" key="3">
    <source>
        <dbReference type="ARBA" id="ARBA00022692"/>
    </source>
</evidence>
<dbReference type="Pfam" id="PF07690">
    <property type="entry name" value="MFS_1"/>
    <property type="match status" value="1"/>
</dbReference>
<feature type="domain" description="Major facilitator superfamily (MFS) profile" evidence="8">
    <location>
        <begin position="66"/>
        <end position="201"/>
    </location>
</feature>
<dbReference type="GO" id="GO:0016020">
    <property type="term" value="C:membrane"/>
    <property type="evidence" value="ECO:0007669"/>
    <property type="project" value="UniProtKB-SubCell"/>
</dbReference>
<evidence type="ECO:0000256" key="1">
    <source>
        <dbReference type="ARBA" id="ARBA00004141"/>
    </source>
</evidence>
<evidence type="ECO:0000259" key="8">
    <source>
        <dbReference type="PROSITE" id="PS50850"/>
    </source>
</evidence>
<reference evidence="9 10" key="1">
    <citation type="submission" date="2017-02" db="EMBL/GenBank/DDBJ databases">
        <title>Paraburkholderia sophoroidis sp. nov. and Paraburkholderia steynii sp. nov. rhizobial symbionts of the fynbos legume Hypocalyptus sophoroides.</title>
        <authorList>
            <person name="Steenkamp E.T."/>
            <person name="Beukes C.W."/>
            <person name="Van Zyl E."/>
            <person name="Avontuur J."/>
            <person name="Chan W.Y."/>
            <person name="Hassen A."/>
            <person name="Palmer M."/>
            <person name="Mthombeni L."/>
            <person name="Phalane F."/>
            <person name="Sereme K."/>
            <person name="Venter S.N."/>
        </authorList>
    </citation>
    <scope>NUCLEOTIDE SEQUENCE [LARGE SCALE GENOMIC DNA]</scope>
    <source>
        <strain evidence="9 10">HC1.1ba</strain>
    </source>
</reference>
<dbReference type="Gene3D" id="1.20.1720.10">
    <property type="entry name" value="Multidrug resistance protein D"/>
    <property type="match status" value="1"/>
</dbReference>
<dbReference type="PROSITE" id="PS50850">
    <property type="entry name" value="MFS"/>
    <property type="match status" value="1"/>
</dbReference>
<proteinExistence type="predicted"/>